<accession>A0A1I4EG87</accession>
<dbReference type="PANTHER" id="PTHR43004">
    <property type="entry name" value="TRK SYSTEM POTASSIUM UPTAKE PROTEIN"/>
    <property type="match status" value="1"/>
</dbReference>
<dbReference type="Proteomes" id="UP000199598">
    <property type="component" value="Unassembled WGS sequence"/>
</dbReference>
<name>A0A1I4EG87_9HYPH</name>
<dbReference type="InterPro" id="IPR002938">
    <property type="entry name" value="FAD-bd"/>
</dbReference>
<dbReference type="RefSeq" id="WP_093523064.1">
    <property type="nucleotide sequence ID" value="NZ_FOSK01000015.1"/>
</dbReference>
<dbReference type="PRINTS" id="PR00420">
    <property type="entry name" value="RNGMNOXGNASE"/>
</dbReference>
<reference evidence="4 5" key="1">
    <citation type="submission" date="2016-10" db="EMBL/GenBank/DDBJ databases">
        <authorList>
            <person name="Varghese N."/>
            <person name="Submissions S."/>
        </authorList>
    </citation>
    <scope>NUCLEOTIDE SEQUENCE [LARGE SCALE GENOMIC DNA]</scope>
    <source>
        <strain evidence="4 5">DSM 16392</strain>
    </source>
</reference>
<dbReference type="Gene3D" id="3.50.50.60">
    <property type="entry name" value="FAD/NAD(P)-binding domain"/>
    <property type="match status" value="1"/>
</dbReference>
<feature type="domain" description="FAD-binding" evidence="3">
    <location>
        <begin position="7"/>
        <end position="346"/>
    </location>
</feature>
<evidence type="ECO:0000259" key="3">
    <source>
        <dbReference type="Pfam" id="PF01494"/>
    </source>
</evidence>
<evidence type="ECO:0000256" key="1">
    <source>
        <dbReference type="ARBA" id="ARBA00022630"/>
    </source>
</evidence>
<dbReference type="SUPFAM" id="SSF51905">
    <property type="entry name" value="FAD/NAD(P)-binding domain"/>
    <property type="match status" value="1"/>
</dbReference>
<dbReference type="PANTHER" id="PTHR43004:SF3">
    <property type="entry name" value="P-HYDROXYBENZOATE HYDROXYLASE"/>
    <property type="match status" value="1"/>
</dbReference>
<proteinExistence type="predicted"/>
<dbReference type="SUPFAM" id="SSF54373">
    <property type="entry name" value="FAD-linked reductases, C-terminal domain"/>
    <property type="match status" value="1"/>
</dbReference>
<evidence type="ECO:0000313" key="4">
    <source>
        <dbReference type="EMBL" id="SFL04253.1"/>
    </source>
</evidence>
<dbReference type="NCBIfam" id="TIGR02360">
    <property type="entry name" value="pbenz_hydroxyl"/>
    <property type="match status" value="1"/>
</dbReference>
<keyword evidence="1" id="KW-0285">Flavoprotein</keyword>
<dbReference type="Gene3D" id="3.30.9.10">
    <property type="entry name" value="D-Amino Acid Oxidase, subunit A, domain 2"/>
    <property type="match status" value="1"/>
</dbReference>
<keyword evidence="5" id="KW-1185">Reference proteome</keyword>
<dbReference type="EMBL" id="FOSK01000015">
    <property type="protein sequence ID" value="SFL04253.1"/>
    <property type="molecule type" value="Genomic_DNA"/>
</dbReference>
<dbReference type="NCBIfam" id="NF006091">
    <property type="entry name" value="PRK08243.1"/>
    <property type="match status" value="1"/>
</dbReference>
<organism evidence="4 5">
    <name type="scientific">Pseudovibrio ascidiaceicola</name>
    <dbReference type="NCBI Taxonomy" id="285279"/>
    <lineage>
        <taxon>Bacteria</taxon>
        <taxon>Pseudomonadati</taxon>
        <taxon>Pseudomonadota</taxon>
        <taxon>Alphaproteobacteria</taxon>
        <taxon>Hyphomicrobiales</taxon>
        <taxon>Stappiaceae</taxon>
        <taxon>Pseudovibrio</taxon>
    </lineage>
</organism>
<evidence type="ECO:0000256" key="2">
    <source>
        <dbReference type="ARBA" id="ARBA00022827"/>
    </source>
</evidence>
<dbReference type="InterPro" id="IPR036188">
    <property type="entry name" value="FAD/NAD-bd_sf"/>
</dbReference>
<dbReference type="InterPro" id="IPR012733">
    <property type="entry name" value="HB_mOase"/>
</dbReference>
<protein>
    <submittedName>
        <fullName evidence="4">p-hydroxybenzoate 3-monooxygenase</fullName>
    </submittedName>
</protein>
<dbReference type="InterPro" id="IPR050641">
    <property type="entry name" value="RIFMO-like"/>
</dbReference>
<comment type="caution">
    <text evidence="4">The sequence shown here is derived from an EMBL/GenBank/DDBJ whole genome shotgun (WGS) entry which is preliminary data.</text>
</comment>
<sequence length="405" mass="45644">MTHHRDRTQVAIIGGGPAGLLLSHILSENGVDSVVLEQRTKVYVLSRIRAGLLETGTVQLLRDYGLAERMDKNGKSKKGSWITRQGFESHFIDTHKWTGKEMMVYGQTDITEDLYDARERAGGNIINEATDVTLHDVTSDKPSVTYVKDGQTCHLDCDYIAGCDGFHGVSRKTIPDDILRTYERAYPFGWLGIMAEVPPLPDLVYAYHERGFALASQRNRLLSRYYIQCPLTDSVMDWSDERFWEELISRFPADVASDIVTGPSIEKSIAPLRSFVAEPMQYGRMFLAGDAAHIVPPTGAKGLNLAASDVFYLSRGLIEQIKSNHSAHLERYSELALRRVWSSENFSWRMTQLLHVFPEMNGFDAKIQQNSYELLLQNETQQRALAEEYVGLPFEELDALTLSAA</sequence>
<gene>
    <name evidence="4" type="ORF">SAMN04488518_11518</name>
</gene>
<dbReference type="Pfam" id="PF01494">
    <property type="entry name" value="FAD_binding_3"/>
    <property type="match status" value="1"/>
</dbReference>
<keyword evidence="2" id="KW-0274">FAD</keyword>
<evidence type="ECO:0000313" key="5">
    <source>
        <dbReference type="Proteomes" id="UP000199598"/>
    </source>
</evidence>